<proteinExistence type="inferred from homology"/>
<comment type="caution">
    <text evidence="5">The sequence shown here is derived from an EMBL/GenBank/DDBJ whole genome shotgun (WGS) entry which is preliminary data.</text>
</comment>
<protein>
    <recommendedName>
        <fullName evidence="4">AMP-binding enzyme C-terminal domain-containing protein</fullName>
    </recommendedName>
</protein>
<evidence type="ECO:0000259" key="4">
    <source>
        <dbReference type="Pfam" id="PF13193"/>
    </source>
</evidence>
<dbReference type="PANTHER" id="PTHR43201">
    <property type="entry name" value="ACYL-COA SYNTHETASE"/>
    <property type="match status" value="1"/>
</dbReference>
<evidence type="ECO:0000256" key="1">
    <source>
        <dbReference type="ARBA" id="ARBA00006432"/>
    </source>
</evidence>
<dbReference type="EMBL" id="SGPM01000016">
    <property type="protein sequence ID" value="THH32723.1"/>
    <property type="molecule type" value="Genomic_DNA"/>
</dbReference>
<keyword evidence="2" id="KW-0436">Ligase</keyword>
<dbReference type="GO" id="GO:0006631">
    <property type="term" value="P:fatty acid metabolic process"/>
    <property type="evidence" value="ECO:0007669"/>
    <property type="project" value="TreeGrafter"/>
</dbReference>
<feature type="transmembrane region" description="Helical" evidence="3">
    <location>
        <begin position="208"/>
        <end position="230"/>
    </location>
</feature>
<keyword evidence="3" id="KW-0812">Transmembrane</keyword>
<dbReference type="Proteomes" id="UP000308730">
    <property type="component" value="Unassembled WGS sequence"/>
</dbReference>
<dbReference type="GO" id="GO:0031956">
    <property type="term" value="F:medium-chain fatty acid-CoA ligase activity"/>
    <property type="evidence" value="ECO:0007669"/>
    <property type="project" value="TreeGrafter"/>
</dbReference>
<dbReference type="Gene3D" id="3.40.50.12780">
    <property type="entry name" value="N-terminal domain of ligase-like"/>
    <property type="match status" value="1"/>
</dbReference>
<dbReference type="OrthoDB" id="10253115at2759"/>
<gene>
    <name evidence="5" type="ORF">EUX98_g1472</name>
</gene>
<dbReference type="InterPro" id="IPR025110">
    <property type="entry name" value="AMP-bd_C"/>
</dbReference>
<dbReference type="PANTHER" id="PTHR43201:SF5">
    <property type="entry name" value="MEDIUM-CHAIN ACYL-COA LIGASE ACSF2, MITOCHONDRIAL"/>
    <property type="match status" value="1"/>
</dbReference>
<keyword evidence="6" id="KW-1185">Reference proteome</keyword>
<sequence length="244" mass="26798">MEMKPEINPCCHRSQTYGLTEANSISVSITGADYEARPLSTSVTFLSLLAVELMIEFRGLPSLVNDILIVRNNKVVSNGREGEIWLYVTALLGVVISTDAQLLLRRGPNVMKCYWRDPEATARALTHDGWLKTGDLGLLDKDGFLYIRDRIKDLINRGGEKIDSISVENAICADDRINEVAAVGVPDPRLGELVAAVISPKSAFRADYLLIILFTASLPHYAVPVMVVVVNEPFGKNCDSTIAH</sequence>
<keyword evidence="3" id="KW-1133">Transmembrane helix</keyword>
<dbReference type="Gene3D" id="3.30.300.30">
    <property type="match status" value="1"/>
</dbReference>
<feature type="domain" description="AMP-binding enzyme C-terminal" evidence="4">
    <location>
        <begin position="167"/>
        <end position="232"/>
    </location>
</feature>
<evidence type="ECO:0000313" key="5">
    <source>
        <dbReference type="EMBL" id="THH32723.1"/>
    </source>
</evidence>
<keyword evidence="3" id="KW-0472">Membrane</keyword>
<dbReference type="InterPro" id="IPR045851">
    <property type="entry name" value="AMP-bd_C_sf"/>
</dbReference>
<evidence type="ECO:0000256" key="3">
    <source>
        <dbReference type="SAM" id="Phobius"/>
    </source>
</evidence>
<dbReference type="InterPro" id="IPR042099">
    <property type="entry name" value="ANL_N_sf"/>
</dbReference>
<comment type="similarity">
    <text evidence="1">Belongs to the ATP-dependent AMP-binding enzyme family.</text>
</comment>
<accession>A0A4V3XJE5</accession>
<organism evidence="5 6">
    <name type="scientific">Antrodiella citrinella</name>
    <dbReference type="NCBI Taxonomy" id="2447956"/>
    <lineage>
        <taxon>Eukaryota</taxon>
        <taxon>Fungi</taxon>
        <taxon>Dikarya</taxon>
        <taxon>Basidiomycota</taxon>
        <taxon>Agaricomycotina</taxon>
        <taxon>Agaricomycetes</taxon>
        <taxon>Polyporales</taxon>
        <taxon>Steccherinaceae</taxon>
        <taxon>Antrodiella</taxon>
    </lineage>
</organism>
<dbReference type="Pfam" id="PF13193">
    <property type="entry name" value="AMP-binding_C"/>
    <property type="match status" value="1"/>
</dbReference>
<dbReference type="AlphaFoldDB" id="A0A4V3XJE5"/>
<reference evidence="5 6" key="1">
    <citation type="submission" date="2019-02" db="EMBL/GenBank/DDBJ databases">
        <title>Genome sequencing of the rare red list fungi Antrodiella citrinella (Flaviporus citrinellus).</title>
        <authorList>
            <person name="Buettner E."/>
            <person name="Kellner H."/>
        </authorList>
    </citation>
    <scope>NUCLEOTIDE SEQUENCE [LARGE SCALE GENOMIC DNA]</scope>
    <source>
        <strain evidence="5 6">DSM 108506</strain>
    </source>
</reference>
<name>A0A4V3XJE5_9APHY</name>
<evidence type="ECO:0000313" key="6">
    <source>
        <dbReference type="Proteomes" id="UP000308730"/>
    </source>
</evidence>
<evidence type="ECO:0000256" key="2">
    <source>
        <dbReference type="ARBA" id="ARBA00022598"/>
    </source>
</evidence>
<dbReference type="SUPFAM" id="SSF56801">
    <property type="entry name" value="Acetyl-CoA synthetase-like"/>
    <property type="match status" value="1"/>
</dbReference>